<comment type="similarity">
    <text evidence="1">Belongs to the transferase hexapeptide repeat family.</text>
</comment>
<evidence type="ECO:0000313" key="5">
    <source>
        <dbReference type="EMBL" id="NDU99868.1"/>
    </source>
</evidence>
<dbReference type="InterPro" id="IPR001451">
    <property type="entry name" value="Hexapep"/>
</dbReference>
<evidence type="ECO:0000256" key="2">
    <source>
        <dbReference type="ARBA" id="ARBA00022679"/>
    </source>
</evidence>
<dbReference type="InterPro" id="IPR011004">
    <property type="entry name" value="Trimer_LpxA-like_sf"/>
</dbReference>
<organism evidence="5 6">
    <name type="scientific">Pseudoroseicyclus tamaricis</name>
    <dbReference type="NCBI Taxonomy" id="2705421"/>
    <lineage>
        <taxon>Bacteria</taxon>
        <taxon>Pseudomonadati</taxon>
        <taxon>Pseudomonadota</taxon>
        <taxon>Alphaproteobacteria</taxon>
        <taxon>Rhodobacterales</taxon>
        <taxon>Paracoccaceae</taxon>
        <taxon>Pseudoroseicyclus</taxon>
    </lineage>
</organism>
<dbReference type="EMBL" id="JAAGAB010000001">
    <property type="protein sequence ID" value="NDU99868.1"/>
    <property type="molecule type" value="Genomic_DNA"/>
</dbReference>
<sequence>MAEYQAGQIARYTGAPSLAGPGYITGLNRLQIGGNVHIGADFLIRAEGGLAIGENAHISHRLTVYTINHVYEGNRLPYDERLAERPVAIGRNVWIGVGVTLLPGARIGEGAIIGAGAVVAGQVAPGAIVGAARARPLKTRNAEHYAALDAAGAFGGAGGQALQRTSWWDR</sequence>
<dbReference type="InterPro" id="IPR018357">
    <property type="entry name" value="Hexapep_transf_CS"/>
</dbReference>
<name>A0A6B2JTG3_9RHOB</name>
<evidence type="ECO:0000256" key="4">
    <source>
        <dbReference type="ARBA" id="ARBA00023315"/>
    </source>
</evidence>
<dbReference type="CDD" id="cd04647">
    <property type="entry name" value="LbH_MAT_like"/>
    <property type="match status" value="1"/>
</dbReference>
<dbReference type="GO" id="GO:0005829">
    <property type="term" value="C:cytosol"/>
    <property type="evidence" value="ECO:0007669"/>
    <property type="project" value="TreeGrafter"/>
</dbReference>
<dbReference type="InterPro" id="IPR051159">
    <property type="entry name" value="Hexapeptide_acetyltransf"/>
</dbReference>
<proteinExistence type="inferred from homology"/>
<comment type="caution">
    <text evidence="5">The sequence shown here is derived from an EMBL/GenBank/DDBJ whole genome shotgun (WGS) entry which is preliminary data.</text>
</comment>
<evidence type="ECO:0000256" key="3">
    <source>
        <dbReference type="ARBA" id="ARBA00022737"/>
    </source>
</evidence>
<dbReference type="PANTHER" id="PTHR23416">
    <property type="entry name" value="SIALIC ACID SYNTHASE-RELATED"/>
    <property type="match status" value="1"/>
</dbReference>
<dbReference type="Gene3D" id="2.160.10.10">
    <property type="entry name" value="Hexapeptide repeat proteins"/>
    <property type="match status" value="1"/>
</dbReference>
<accession>A0A6B2JTG3</accession>
<dbReference type="AlphaFoldDB" id="A0A6B2JTG3"/>
<dbReference type="RefSeq" id="WP_163889705.1">
    <property type="nucleotide sequence ID" value="NZ_JAAFYS010000001.1"/>
</dbReference>
<dbReference type="SUPFAM" id="SSF51161">
    <property type="entry name" value="Trimeric LpxA-like enzymes"/>
    <property type="match status" value="1"/>
</dbReference>
<keyword evidence="4 5" id="KW-0012">Acyltransferase</keyword>
<dbReference type="Proteomes" id="UP000474757">
    <property type="component" value="Unassembled WGS sequence"/>
</dbReference>
<protein>
    <submittedName>
        <fullName evidence="5">Acyltransferase</fullName>
    </submittedName>
</protein>
<keyword evidence="6" id="KW-1185">Reference proteome</keyword>
<reference evidence="5 6" key="1">
    <citation type="submission" date="2020-02" db="EMBL/GenBank/DDBJ databases">
        <title>Pseudoroseicyclus tamarix, sp. nov., isolated from offshore sediment of a Tamarix chinensis forest.</title>
        <authorList>
            <person name="Gai Y."/>
        </authorList>
    </citation>
    <scope>NUCLEOTIDE SEQUENCE [LARGE SCALE GENOMIC DNA]</scope>
    <source>
        <strain evidence="5 6">CLL3-39</strain>
    </source>
</reference>
<gene>
    <name evidence="5" type="ORF">GZA08_02640</name>
</gene>
<evidence type="ECO:0000256" key="1">
    <source>
        <dbReference type="ARBA" id="ARBA00007274"/>
    </source>
</evidence>
<dbReference type="GO" id="GO:0008374">
    <property type="term" value="F:O-acyltransferase activity"/>
    <property type="evidence" value="ECO:0007669"/>
    <property type="project" value="TreeGrafter"/>
</dbReference>
<dbReference type="Pfam" id="PF00132">
    <property type="entry name" value="Hexapep"/>
    <property type="match status" value="1"/>
</dbReference>
<keyword evidence="3" id="KW-0677">Repeat</keyword>
<keyword evidence="2 5" id="KW-0808">Transferase</keyword>
<evidence type="ECO:0000313" key="6">
    <source>
        <dbReference type="Proteomes" id="UP000474757"/>
    </source>
</evidence>
<dbReference type="PROSITE" id="PS00101">
    <property type="entry name" value="HEXAPEP_TRANSFERASES"/>
    <property type="match status" value="1"/>
</dbReference>
<dbReference type="PANTHER" id="PTHR23416:SF23">
    <property type="entry name" value="ACETYLTRANSFERASE C18B11.09C-RELATED"/>
    <property type="match status" value="1"/>
</dbReference>